<reference evidence="2" key="1">
    <citation type="journal article" date="2022" name="Mol. Ecol. Resour.">
        <title>The genomes of chicory, endive, great burdock and yacon provide insights into Asteraceae palaeo-polyploidization history and plant inulin production.</title>
        <authorList>
            <person name="Fan W."/>
            <person name="Wang S."/>
            <person name="Wang H."/>
            <person name="Wang A."/>
            <person name="Jiang F."/>
            <person name="Liu H."/>
            <person name="Zhao H."/>
            <person name="Xu D."/>
            <person name="Zhang Y."/>
        </authorList>
    </citation>
    <scope>NUCLEOTIDE SEQUENCE [LARGE SCALE GENOMIC DNA]</scope>
    <source>
        <strain evidence="2">cv. Punajuju</strain>
    </source>
</reference>
<reference evidence="1 2" key="2">
    <citation type="journal article" date="2022" name="Mol. Ecol. Resour.">
        <title>The genomes of chicory, endive, great burdock and yacon provide insights into Asteraceae paleo-polyploidization history and plant inulin production.</title>
        <authorList>
            <person name="Fan W."/>
            <person name="Wang S."/>
            <person name="Wang H."/>
            <person name="Wang A."/>
            <person name="Jiang F."/>
            <person name="Liu H."/>
            <person name="Zhao H."/>
            <person name="Xu D."/>
            <person name="Zhang Y."/>
        </authorList>
    </citation>
    <scope>NUCLEOTIDE SEQUENCE [LARGE SCALE GENOMIC DNA]</scope>
    <source>
        <strain evidence="2">cv. Punajuju</strain>
        <tissue evidence="1">Leaves</tissue>
    </source>
</reference>
<protein>
    <submittedName>
        <fullName evidence="1">Uncharacterized protein</fullName>
    </submittedName>
</protein>
<accession>A0ACB9HAT2</accession>
<evidence type="ECO:0000313" key="1">
    <source>
        <dbReference type="EMBL" id="KAI3792438.1"/>
    </source>
</evidence>
<keyword evidence="2" id="KW-1185">Reference proteome</keyword>
<comment type="caution">
    <text evidence="1">The sequence shown here is derived from an EMBL/GenBank/DDBJ whole genome shotgun (WGS) entry which is preliminary data.</text>
</comment>
<gene>
    <name evidence="1" type="ORF">L2E82_06318</name>
</gene>
<sequence length="121" mass="14058">MFLDLSLHKGKPLHASSLEHRLFSYFVVPIWYSQQGCVGVIDCYTNNYNDIFSNSVMLIAQLQNVKWAQQNKKRICLPKKKRTMASPCEDSGLETSFPTGFSMHRQLQLHLRFLVLARCHR</sequence>
<dbReference type="Proteomes" id="UP001055811">
    <property type="component" value="Linkage Group LG01"/>
</dbReference>
<proteinExistence type="predicted"/>
<organism evidence="1 2">
    <name type="scientific">Cichorium intybus</name>
    <name type="common">Chicory</name>
    <dbReference type="NCBI Taxonomy" id="13427"/>
    <lineage>
        <taxon>Eukaryota</taxon>
        <taxon>Viridiplantae</taxon>
        <taxon>Streptophyta</taxon>
        <taxon>Embryophyta</taxon>
        <taxon>Tracheophyta</taxon>
        <taxon>Spermatophyta</taxon>
        <taxon>Magnoliopsida</taxon>
        <taxon>eudicotyledons</taxon>
        <taxon>Gunneridae</taxon>
        <taxon>Pentapetalae</taxon>
        <taxon>asterids</taxon>
        <taxon>campanulids</taxon>
        <taxon>Asterales</taxon>
        <taxon>Asteraceae</taxon>
        <taxon>Cichorioideae</taxon>
        <taxon>Cichorieae</taxon>
        <taxon>Cichoriinae</taxon>
        <taxon>Cichorium</taxon>
    </lineage>
</organism>
<dbReference type="EMBL" id="CM042009">
    <property type="protein sequence ID" value="KAI3792438.1"/>
    <property type="molecule type" value="Genomic_DNA"/>
</dbReference>
<name>A0ACB9HAT2_CICIN</name>
<evidence type="ECO:0000313" key="2">
    <source>
        <dbReference type="Proteomes" id="UP001055811"/>
    </source>
</evidence>